<sequence>MDGTLIDSTNAIVQFWTSIGEKYNIDPKTILANSHGRRSIDVFAKIDPANATWDYVREMEGQIPLKYGGDAIPIPGSHAILSQLSKLQIPWCIVTSGTQPLVAGWLEILQLSHPDVLITAESVKKGKPDPACYSLGKKELGLNGEVLVVEDAPAGIKAEKNAGCKVLAVATTHDVAKLWEAGADWVARDLECVSVSVYRLRNGRRGVGVEILGNER</sequence>
<dbReference type="STRING" id="1745343.A0A2J6PS91"/>
<dbReference type="GO" id="GO:0050308">
    <property type="term" value="F:sugar-phosphatase activity"/>
    <property type="evidence" value="ECO:0007669"/>
    <property type="project" value="TreeGrafter"/>
</dbReference>
<gene>
    <name evidence="1" type="ORF">NA56DRAFT_673152</name>
</gene>
<dbReference type="NCBIfam" id="TIGR01509">
    <property type="entry name" value="HAD-SF-IA-v3"/>
    <property type="match status" value="1"/>
</dbReference>
<evidence type="ECO:0000313" key="1">
    <source>
        <dbReference type="EMBL" id="PMD16893.1"/>
    </source>
</evidence>
<name>A0A2J6PS91_9HELO</name>
<dbReference type="OrthoDB" id="40579at2759"/>
<dbReference type="InterPro" id="IPR006439">
    <property type="entry name" value="HAD-SF_hydro_IA"/>
</dbReference>
<reference evidence="1 2" key="1">
    <citation type="submission" date="2016-05" db="EMBL/GenBank/DDBJ databases">
        <title>A degradative enzymes factory behind the ericoid mycorrhizal symbiosis.</title>
        <authorList>
            <consortium name="DOE Joint Genome Institute"/>
            <person name="Martino E."/>
            <person name="Morin E."/>
            <person name="Grelet G."/>
            <person name="Kuo A."/>
            <person name="Kohler A."/>
            <person name="Daghino S."/>
            <person name="Barry K."/>
            <person name="Choi C."/>
            <person name="Cichocki N."/>
            <person name="Clum A."/>
            <person name="Copeland A."/>
            <person name="Hainaut M."/>
            <person name="Haridas S."/>
            <person name="Labutti K."/>
            <person name="Lindquist E."/>
            <person name="Lipzen A."/>
            <person name="Khouja H.-R."/>
            <person name="Murat C."/>
            <person name="Ohm R."/>
            <person name="Olson A."/>
            <person name="Spatafora J."/>
            <person name="Veneault-Fourrey C."/>
            <person name="Henrissat B."/>
            <person name="Grigoriev I."/>
            <person name="Martin F."/>
            <person name="Perotto S."/>
        </authorList>
    </citation>
    <scope>NUCLEOTIDE SEQUENCE [LARGE SCALE GENOMIC DNA]</scope>
    <source>
        <strain evidence="1 2">UAMH 7357</strain>
    </source>
</reference>
<evidence type="ECO:0000313" key="2">
    <source>
        <dbReference type="Proteomes" id="UP000235672"/>
    </source>
</evidence>
<dbReference type="InterPro" id="IPR051806">
    <property type="entry name" value="HAD-like_SPP"/>
</dbReference>
<dbReference type="SUPFAM" id="SSF56784">
    <property type="entry name" value="HAD-like"/>
    <property type="match status" value="1"/>
</dbReference>
<accession>A0A2J6PS91</accession>
<keyword evidence="2" id="KW-1185">Reference proteome</keyword>
<dbReference type="Gene3D" id="3.40.50.1000">
    <property type="entry name" value="HAD superfamily/HAD-like"/>
    <property type="match status" value="1"/>
</dbReference>
<dbReference type="InterPro" id="IPR023198">
    <property type="entry name" value="PGP-like_dom2"/>
</dbReference>
<organism evidence="1 2">
    <name type="scientific">Hyaloscypha hepaticicola</name>
    <dbReference type="NCBI Taxonomy" id="2082293"/>
    <lineage>
        <taxon>Eukaryota</taxon>
        <taxon>Fungi</taxon>
        <taxon>Dikarya</taxon>
        <taxon>Ascomycota</taxon>
        <taxon>Pezizomycotina</taxon>
        <taxon>Leotiomycetes</taxon>
        <taxon>Helotiales</taxon>
        <taxon>Hyaloscyphaceae</taxon>
        <taxon>Hyaloscypha</taxon>
    </lineage>
</organism>
<proteinExistence type="predicted"/>
<dbReference type="InterPro" id="IPR041492">
    <property type="entry name" value="HAD_2"/>
</dbReference>
<dbReference type="PANTHER" id="PTHR43481">
    <property type="entry name" value="FRUCTOSE-1-PHOSPHATE PHOSPHATASE"/>
    <property type="match status" value="1"/>
</dbReference>
<dbReference type="Gene3D" id="1.10.150.240">
    <property type="entry name" value="Putative phosphatase, domain 2"/>
    <property type="match status" value="1"/>
</dbReference>
<dbReference type="Proteomes" id="UP000235672">
    <property type="component" value="Unassembled WGS sequence"/>
</dbReference>
<dbReference type="InterPro" id="IPR036412">
    <property type="entry name" value="HAD-like_sf"/>
</dbReference>
<dbReference type="InterPro" id="IPR023214">
    <property type="entry name" value="HAD_sf"/>
</dbReference>
<protein>
    <submittedName>
        <fullName evidence="1">HAD-like protein</fullName>
    </submittedName>
</protein>
<dbReference type="PANTHER" id="PTHR43481:SF4">
    <property type="entry name" value="GLYCEROL-1-PHOSPHATE PHOSPHOHYDROLASE 1-RELATED"/>
    <property type="match status" value="1"/>
</dbReference>
<dbReference type="AlphaFoldDB" id="A0A2J6PS91"/>
<dbReference type="EMBL" id="KZ613503">
    <property type="protein sequence ID" value="PMD16893.1"/>
    <property type="molecule type" value="Genomic_DNA"/>
</dbReference>
<dbReference type="Pfam" id="PF13419">
    <property type="entry name" value="HAD_2"/>
    <property type="match status" value="1"/>
</dbReference>